<dbReference type="GO" id="GO:0004316">
    <property type="term" value="F:3-oxoacyl-[acyl-carrier-protein] reductase (NADPH) activity"/>
    <property type="evidence" value="ECO:0007669"/>
    <property type="project" value="UniProtKB-EC"/>
</dbReference>
<dbReference type="PRINTS" id="PR00081">
    <property type="entry name" value="GDHRDH"/>
</dbReference>
<reference evidence="4" key="1">
    <citation type="submission" date="2012-09" db="EMBL/GenBank/DDBJ databases">
        <title>Metagenomic Characterization of a Microbial Community in Wastewater Detects High Levels of Antibiotic Resistance.</title>
        <authorList>
            <person name="Abrams M."/>
            <person name="Caldwell A."/>
            <person name="Vandaei E."/>
            <person name="Lee W."/>
            <person name="Perrott J."/>
            <person name="Khan S.Y."/>
            <person name="Ta J."/>
            <person name="Romero D."/>
            <person name="Nguyen V."/>
            <person name="Pourmand N."/>
            <person name="Ouverney C.C."/>
        </authorList>
    </citation>
    <scope>NUCLEOTIDE SEQUENCE</scope>
</reference>
<keyword evidence="2 4" id="KW-0560">Oxidoreductase</keyword>
<dbReference type="InterPro" id="IPR036291">
    <property type="entry name" value="NAD(P)-bd_dom_sf"/>
</dbReference>
<name>L7VQP6_9BACT</name>
<dbReference type="SUPFAM" id="SSF51735">
    <property type="entry name" value="NAD(P)-binding Rossmann-fold domains"/>
    <property type="match status" value="1"/>
</dbReference>
<evidence type="ECO:0000256" key="3">
    <source>
        <dbReference type="RuleBase" id="RU000363"/>
    </source>
</evidence>
<dbReference type="EMBL" id="JX649867">
    <property type="protein sequence ID" value="AGC71267.1"/>
    <property type="molecule type" value="Genomic_DNA"/>
</dbReference>
<comment type="similarity">
    <text evidence="1 3">Belongs to the short-chain dehydrogenases/reductases (SDR) family.</text>
</comment>
<dbReference type="PANTHER" id="PTHR24322:SF736">
    <property type="entry name" value="RETINOL DEHYDROGENASE 10"/>
    <property type="match status" value="1"/>
</dbReference>
<protein>
    <submittedName>
        <fullName evidence="4">3-oxoacyl-[acyl-carrier protein] reductase</fullName>
        <ecNumber evidence="4">1.1.1.100</ecNumber>
    </submittedName>
</protein>
<sequence length="265" mass="27236">MSVSGKVIAITGGAQGIGAATARALSSAGAKVAVGDLDTGLAAESAASYGGLGLGLDVSQADSFGVFLSRVEAELGGVDVLVNNAGIMVIGRMLETPLDAQLKQLDVNLRGVILGCHAVVPRMRPGGQIINIASLAGKIPTPGSAVYSATKAGVLALSEALDAELAPRVRVSAVLPAFTNTRLIDGTTTPRLTSAIAPEQVADAVVGLIEKYKPIATVPPSLAVSSVQWGLMPQRLRRWMGNKTGMNTMFTDYDHVARAAYEKST</sequence>
<dbReference type="AlphaFoldDB" id="L7VQP6"/>
<dbReference type="PANTHER" id="PTHR24322">
    <property type="entry name" value="PKSB"/>
    <property type="match status" value="1"/>
</dbReference>
<dbReference type="CDD" id="cd05233">
    <property type="entry name" value="SDR_c"/>
    <property type="match status" value="1"/>
</dbReference>
<proteinExistence type="inferred from homology"/>
<dbReference type="EC" id="1.1.1.100" evidence="4"/>
<organism evidence="4">
    <name type="scientific">uncultured bacterium A1Q1_fos_140</name>
    <dbReference type="NCBI Taxonomy" id="1256547"/>
    <lineage>
        <taxon>Bacteria</taxon>
        <taxon>environmental samples</taxon>
    </lineage>
</organism>
<evidence type="ECO:0000256" key="1">
    <source>
        <dbReference type="ARBA" id="ARBA00006484"/>
    </source>
</evidence>
<evidence type="ECO:0000313" key="4">
    <source>
        <dbReference type="EMBL" id="AGC71267.1"/>
    </source>
</evidence>
<dbReference type="Gene3D" id="3.40.50.720">
    <property type="entry name" value="NAD(P)-binding Rossmann-like Domain"/>
    <property type="match status" value="1"/>
</dbReference>
<accession>L7VQP6</accession>
<evidence type="ECO:0000256" key="2">
    <source>
        <dbReference type="ARBA" id="ARBA00023002"/>
    </source>
</evidence>
<dbReference type="Pfam" id="PF00106">
    <property type="entry name" value="adh_short"/>
    <property type="match status" value="1"/>
</dbReference>
<dbReference type="NCBIfam" id="NF005878">
    <property type="entry name" value="PRK07825.1"/>
    <property type="match status" value="1"/>
</dbReference>
<dbReference type="InterPro" id="IPR002347">
    <property type="entry name" value="SDR_fam"/>
</dbReference>
<dbReference type="PRINTS" id="PR00080">
    <property type="entry name" value="SDRFAMILY"/>
</dbReference>